<dbReference type="Proteomes" id="UP000294947">
    <property type="component" value="Unassembled WGS sequence"/>
</dbReference>
<evidence type="ECO:0000259" key="2">
    <source>
        <dbReference type="Pfam" id="PF01636"/>
    </source>
</evidence>
<dbReference type="SUPFAM" id="SSF56112">
    <property type="entry name" value="Protein kinase-like (PK-like)"/>
    <property type="match status" value="1"/>
</dbReference>
<organism evidence="3 4">
    <name type="scientific">Saccharopolyspora elongata</name>
    <dbReference type="NCBI Taxonomy" id="2530387"/>
    <lineage>
        <taxon>Bacteria</taxon>
        <taxon>Bacillati</taxon>
        <taxon>Actinomycetota</taxon>
        <taxon>Actinomycetes</taxon>
        <taxon>Pseudonocardiales</taxon>
        <taxon>Pseudonocardiaceae</taxon>
        <taxon>Saccharopolyspora</taxon>
    </lineage>
</organism>
<dbReference type="PANTHER" id="PTHR21310:SF15">
    <property type="entry name" value="AMINOGLYCOSIDE PHOSPHOTRANSFERASE DOMAIN-CONTAINING PROTEIN"/>
    <property type="match status" value="1"/>
</dbReference>
<protein>
    <submittedName>
        <fullName evidence="3">Macrolide 2'-phosphotransferase</fullName>
    </submittedName>
</protein>
<comment type="caution">
    <text evidence="3">The sequence shown here is derived from an EMBL/GenBank/DDBJ whole genome shotgun (WGS) entry which is preliminary data.</text>
</comment>
<dbReference type="InterPro" id="IPR002575">
    <property type="entry name" value="Aminoglycoside_PTrfase"/>
</dbReference>
<dbReference type="Gene3D" id="3.30.200.20">
    <property type="entry name" value="Phosphorylase Kinase, domain 1"/>
    <property type="match status" value="1"/>
</dbReference>
<feature type="domain" description="Aminoglycoside phosphotransferase" evidence="2">
    <location>
        <begin position="70"/>
        <end position="301"/>
    </location>
</feature>
<dbReference type="PANTHER" id="PTHR21310">
    <property type="entry name" value="AMINOGLYCOSIDE PHOSPHOTRANSFERASE-RELATED-RELATED"/>
    <property type="match status" value="1"/>
</dbReference>
<dbReference type="EMBL" id="SMKW01000022">
    <property type="protein sequence ID" value="TDD50123.1"/>
    <property type="molecule type" value="Genomic_DNA"/>
</dbReference>
<keyword evidence="4" id="KW-1185">Reference proteome</keyword>
<dbReference type="Gene3D" id="3.90.1200.10">
    <property type="match status" value="1"/>
</dbReference>
<dbReference type="OrthoDB" id="9797603at2"/>
<gene>
    <name evidence="3" type="ORF">E1288_18105</name>
</gene>
<evidence type="ECO:0000313" key="3">
    <source>
        <dbReference type="EMBL" id="TDD50123.1"/>
    </source>
</evidence>
<keyword evidence="3" id="KW-0808">Transferase</keyword>
<dbReference type="InterPro" id="IPR011009">
    <property type="entry name" value="Kinase-like_dom_sf"/>
</dbReference>
<sequence length="342" mass="38002">MRGGGPGRRSPLRCRGAARHRRPAVGGGAGHGPRRLKLNRAERPPAATVRGVFVDLARKHGLHVRVLEVDETGWDFQVGHAVDADGARWVLRMPRRPEVSELIAGERRLLEFLRPRLDVTLPQWEVCTSELVAYRRLPGSPLGPEDPVTLDYQWRMDVPEELFGVLGAVIAELHRASAAEVAELGVPVSERTALREEADDHLRRAVSELDVPEPRARRWREWIDDDRYWIGESAGLRLVHADLHPGHLLVDDSGTLTGILDWTDAAVDDPALDFIAPRRAFGEAGLDRLLAAYVDAGGRPREHFRAHIEQLSAFLFSVSLGIHGIDTGNDGYVKIAQERLQA</sequence>
<evidence type="ECO:0000313" key="4">
    <source>
        <dbReference type="Proteomes" id="UP000294947"/>
    </source>
</evidence>
<dbReference type="Pfam" id="PF01636">
    <property type="entry name" value="APH"/>
    <property type="match status" value="1"/>
</dbReference>
<feature type="region of interest" description="Disordered" evidence="1">
    <location>
        <begin position="1"/>
        <end position="36"/>
    </location>
</feature>
<name>A0A4R4YXH0_9PSEU</name>
<evidence type="ECO:0000256" key="1">
    <source>
        <dbReference type="SAM" id="MobiDB-lite"/>
    </source>
</evidence>
<reference evidence="3 4" key="1">
    <citation type="submission" date="2019-03" db="EMBL/GenBank/DDBJ databases">
        <title>Draft genome sequences of novel Actinobacteria.</title>
        <authorList>
            <person name="Sahin N."/>
            <person name="Ay H."/>
            <person name="Saygin H."/>
        </authorList>
    </citation>
    <scope>NUCLEOTIDE SEQUENCE [LARGE SCALE GENOMIC DNA]</scope>
    <source>
        <strain evidence="3 4">7K502</strain>
    </source>
</reference>
<feature type="compositionally biased region" description="Basic residues" evidence="1">
    <location>
        <begin position="10"/>
        <end position="23"/>
    </location>
</feature>
<accession>A0A4R4YXH0</accession>
<dbReference type="CDD" id="cd05152">
    <property type="entry name" value="MPH2"/>
    <property type="match status" value="1"/>
</dbReference>
<dbReference type="AlphaFoldDB" id="A0A4R4YXH0"/>
<proteinExistence type="predicted"/>
<dbReference type="GO" id="GO:0016740">
    <property type="term" value="F:transferase activity"/>
    <property type="evidence" value="ECO:0007669"/>
    <property type="project" value="UniProtKB-KW"/>
</dbReference>
<dbReference type="InterPro" id="IPR051678">
    <property type="entry name" value="AGP_Transferase"/>
</dbReference>